<dbReference type="GO" id="GO:0000155">
    <property type="term" value="F:phosphorelay sensor kinase activity"/>
    <property type="evidence" value="ECO:0007669"/>
    <property type="project" value="InterPro"/>
</dbReference>
<proteinExistence type="predicted"/>
<evidence type="ECO:0000256" key="3">
    <source>
        <dbReference type="ARBA" id="ARBA00022553"/>
    </source>
</evidence>
<evidence type="ECO:0000256" key="5">
    <source>
        <dbReference type="ARBA" id="ARBA00022741"/>
    </source>
</evidence>
<dbReference type="CDD" id="cd16917">
    <property type="entry name" value="HATPase_UhpB-NarQ-NarX-like"/>
    <property type="match status" value="1"/>
</dbReference>
<dbReference type="InterPro" id="IPR050482">
    <property type="entry name" value="Sensor_HK_TwoCompSys"/>
</dbReference>
<dbReference type="Pfam" id="PF07730">
    <property type="entry name" value="HisKA_3"/>
    <property type="match status" value="1"/>
</dbReference>
<feature type="transmembrane region" description="Helical" evidence="10">
    <location>
        <begin position="106"/>
        <end position="125"/>
    </location>
</feature>
<accession>A0A7X6HXV5</accession>
<sequence length="432" mass="43893">MSRRRPHRDDLVICVAGLAAGVLSWRLGLYNDPTAGARWGALVLVPLAVMAGAELLRRIAPLTGLGVGVLALVADVLTGSLLVTVVMFSDLVYAAACYGPRRAARALVPASVACSVGVTVGVLVLVRRPEALVLGAVLALVTLAPASSGLLVRGHREAADAERLRAEQTALLAEMDRTQAVVAERSRMARELHDVVAGHLSAIAIHATAALARDEAEARQRALGVIRENSTQGLAEMRRLIGILREAGDAAAPGPGESGPTGPTGSSDPVAPTLDGLDALVARSGRGGAAAGLRFELVNGAAGAGPLPAPVELAAYRVVQEALANAVRHAAPGTVRVELRIEGGALLVAVASPLGESRSPRVASAGAGLVGMAERAELLGGTFTAGPEPARAGGPGAWWWVRVSLPVDGRRPGGTERTAESESPGGAGEADG</sequence>
<name>A0A7X6HXV5_9ACTN</name>
<feature type="transmembrane region" description="Helical" evidence="10">
    <location>
        <begin position="12"/>
        <end position="30"/>
    </location>
</feature>
<comment type="caution">
    <text evidence="12">The sequence shown here is derived from an EMBL/GenBank/DDBJ whole genome shotgun (WGS) entry which is preliminary data.</text>
</comment>
<keyword evidence="5" id="KW-0547">Nucleotide-binding</keyword>
<evidence type="ECO:0000256" key="4">
    <source>
        <dbReference type="ARBA" id="ARBA00022679"/>
    </source>
</evidence>
<keyword evidence="10" id="KW-0812">Transmembrane</keyword>
<evidence type="ECO:0000256" key="2">
    <source>
        <dbReference type="ARBA" id="ARBA00012438"/>
    </source>
</evidence>
<gene>
    <name evidence="12" type="ORF">HCN56_05050</name>
</gene>
<evidence type="ECO:0000256" key="7">
    <source>
        <dbReference type="ARBA" id="ARBA00022840"/>
    </source>
</evidence>
<dbReference type="Proteomes" id="UP000578686">
    <property type="component" value="Unassembled WGS sequence"/>
</dbReference>
<feature type="transmembrane region" description="Helical" evidence="10">
    <location>
        <begin position="132"/>
        <end position="152"/>
    </location>
</feature>
<evidence type="ECO:0000313" key="13">
    <source>
        <dbReference type="Proteomes" id="UP000578686"/>
    </source>
</evidence>
<evidence type="ECO:0000256" key="10">
    <source>
        <dbReference type="SAM" id="Phobius"/>
    </source>
</evidence>
<feature type="compositionally biased region" description="Low complexity" evidence="9">
    <location>
        <begin position="249"/>
        <end position="269"/>
    </location>
</feature>
<organism evidence="12 13">
    <name type="scientific">Streptomyces lonarensis</name>
    <dbReference type="NCBI Taxonomy" id="700599"/>
    <lineage>
        <taxon>Bacteria</taxon>
        <taxon>Bacillati</taxon>
        <taxon>Actinomycetota</taxon>
        <taxon>Actinomycetes</taxon>
        <taxon>Kitasatosporales</taxon>
        <taxon>Streptomycetaceae</taxon>
        <taxon>Streptomyces</taxon>
    </lineage>
</organism>
<feature type="transmembrane region" description="Helical" evidence="10">
    <location>
        <begin position="36"/>
        <end position="56"/>
    </location>
</feature>
<evidence type="ECO:0000256" key="9">
    <source>
        <dbReference type="SAM" id="MobiDB-lite"/>
    </source>
</evidence>
<evidence type="ECO:0000256" key="1">
    <source>
        <dbReference type="ARBA" id="ARBA00000085"/>
    </source>
</evidence>
<dbReference type="PANTHER" id="PTHR24421">
    <property type="entry name" value="NITRATE/NITRITE SENSOR PROTEIN NARX-RELATED"/>
    <property type="match status" value="1"/>
</dbReference>
<keyword evidence="4" id="KW-0808">Transferase</keyword>
<feature type="compositionally biased region" description="Basic and acidic residues" evidence="9">
    <location>
        <begin position="408"/>
        <end position="420"/>
    </location>
</feature>
<evidence type="ECO:0000259" key="11">
    <source>
        <dbReference type="Pfam" id="PF07730"/>
    </source>
</evidence>
<keyword evidence="10" id="KW-0472">Membrane</keyword>
<feature type="transmembrane region" description="Helical" evidence="10">
    <location>
        <begin position="68"/>
        <end position="94"/>
    </location>
</feature>
<keyword evidence="3" id="KW-0597">Phosphoprotein</keyword>
<keyword evidence="13" id="KW-1185">Reference proteome</keyword>
<dbReference type="EC" id="2.7.13.3" evidence="2"/>
<dbReference type="AlphaFoldDB" id="A0A7X6HXV5"/>
<dbReference type="SUPFAM" id="SSF55874">
    <property type="entry name" value="ATPase domain of HSP90 chaperone/DNA topoisomerase II/histidine kinase"/>
    <property type="match status" value="1"/>
</dbReference>
<dbReference type="GO" id="GO:0005524">
    <property type="term" value="F:ATP binding"/>
    <property type="evidence" value="ECO:0007669"/>
    <property type="project" value="UniProtKB-KW"/>
</dbReference>
<keyword evidence="6 12" id="KW-0418">Kinase</keyword>
<dbReference type="EMBL" id="JAAVJD010000021">
    <property type="protein sequence ID" value="NJQ04966.1"/>
    <property type="molecule type" value="Genomic_DNA"/>
</dbReference>
<dbReference type="InterPro" id="IPR036890">
    <property type="entry name" value="HATPase_C_sf"/>
</dbReference>
<dbReference type="Gene3D" id="1.20.5.1930">
    <property type="match status" value="1"/>
</dbReference>
<dbReference type="RefSeq" id="WP_167968264.1">
    <property type="nucleotide sequence ID" value="NZ_JAAVJD010000021.1"/>
</dbReference>
<dbReference type="PANTHER" id="PTHR24421:SF10">
    <property type="entry name" value="NITRATE_NITRITE SENSOR PROTEIN NARQ"/>
    <property type="match status" value="1"/>
</dbReference>
<feature type="domain" description="Signal transduction histidine kinase subgroup 3 dimerisation and phosphoacceptor" evidence="11">
    <location>
        <begin position="184"/>
        <end position="247"/>
    </location>
</feature>
<keyword evidence="10" id="KW-1133">Transmembrane helix</keyword>
<evidence type="ECO:0000256" key="8">
    <source>
        <dbReference type="ARBA" id="ARBA00023012"/>
    </source>
</evidence>
<evidence type="ECO:0000256" key="6">
    <source>
        <dbReference type="ARBA" id="ARBA00022777"/>
    </source>
</evidence>
<keyword evidence="7" id="KW-0067">ATP-binding</keyword>
<feature type="region of interest" description="Disordered" evidence="9">
    <location>
        <begin position="249"/>
        <end position="274"/>
    </location>
</feature>
<dbReference type="GO" id="GO:0016020">
    <property type="term" value="C:membrane"/>
    <property type="evidence" value="ECO:0007669"/>
    <property type="project" value="InterPro"/>
</dbReference>
<feature type="region of interest" description="Disordered" evidence="9">
    <location>
        <begin position="408"/>
        <end position="432"/>
    </location>
</feature>
<comment type="catalytic activity">
    <reaction evidence="1">
        <text>ATP + protein L-histidine = ADP + protein N-phospho-L-histidine.</text>
        <dbReference type="EC" id="2.7.13.3"/>
    </reaction>
</comment>
<dbReference type="GO" id="GO:0046983">
    <property type="term" value="F:protein dimerization activity"/>
    <property type="evidence" value="ECO:0007669"/>
    <property type="project" value="InterPro"/>
</dbReference>
<evidence type="ECO:0000313" key="12">
    <source>
        <dbReference type="EMBL" id="NJQ04966.1"/>
    </source>
</evidence>
<reference evidence="12 13" key="1">
    <citation type="submission" date="2020-03" db="EMBL/GenBank/DDBJ databases">
        <title>Draft genome of Streptomyces sp. ventii, isolated from the Axial Seamount in the Pacific Ocean, and resequencing of the two type strains Streptomyces lonarensis strain NCL 716 and Streptomyces bohaiensis strain 11A07.</title>
        <authorList>
            <person name="Loughran R.M."/>
            <person name="Pfannmuller K.M."/>
            <person name="Wasson B.J."/>
            <person name="Deadmond M.C."/>
            <person name="Paddock B.E."/>
            <person name="Koyack M.J."/>
            <person name="Gallegos D.A."/>
            <person name="Mitchell E.A."/>
            <person name="Ushijima B."/>
            <person name="Saw J.H."/>
            <person name="Mcphail K.L."/>
            <person name="Videau P."/>
        </authorList>
    </citation>
    <scope>NUCLEOTIDE SEQUENCE [LARGE SCALE GENOMIC DNA]</scope>
    <source>
        <strain evidence="12 13">NCL716</strain>
    </source>
</reference>
<keyword evidence="8" id="KW-0902">Two-component regulatory system</keyword>
<dbReference type="InterPro" id="IPR011712">
    <property type="entry name" value="Sig_transdc_His_kin_sub3_dim/P"/>
</dbReference>
<dbReference type="Gene3D" id="3.30.565.10">
    <property type="entry name" value="Histidine kinase-like ATPase, C-terminal domain"/>
    <property type="match status" value="1"/>
</dbReference>
<protein>
    <recommendedName>
        <fullName evidence="2">histidine kinase</fullName>
        <ecNumber evidence="2">2.7.13.3</ecNumber>
    </recommendedName>
</protein>